<keyword evidence="2 3" id="KW-0040">ANK repeat</keyword>
<dbReference type="Pfam" id="PF12796">
    <property type="entry name" value="Ank_2"/>
    <property type="match status" value="1"/>
</dbReference>
<evidence type="ECO:0000313" key="5">
    <source>
        <dbReference type="Proteomes" id="UP000326565"/>
    </source>
</evidence>
<organism evidence="4 5">
    <name type="scientific">Aspergillus leporis</name>
    <dbReference type="NCBI Taxonomy" id="41062"/>
    <lineage>
        <taxon>Eukaryota</taxon>
        <taxon>Fungi</taxon>
        <taxon>Dikarya</taxon>
        <taxon>Ascomycota</taxon>
        <taxon>Pezizomycotina</taxon>
        <taxon>Eurotiomycetes</taxon>
        <taxon>Eurotiomycetidae</taxon>
        <taxon>Eurotiales</taxon>
        <taxon>Aspergillaceae</taxon>
        <taxon>Aspergillus</taxon>
        <taxon>Aspergillus subgen. Circumdati</taxon>
    </lineage>
</organism>
<sequence>MWCRCCCMPEQTSMLRVAGSAIHCRPLLTAAPAKWSGCFLDAKADVSAQGGEYGNALQAASYAGNSQLVWILLAANADVNARGGQYGTAFLAAVNKGHSEVIQTLLDAGAIPPLLDHLDRTPLHIIASSGALRLFHQFPVFSVFINVQDIFSQTPLHLALYHSHVELAIALLKAGSDPRLRDGFGRNAMDWAVGHDTLVHQMRQVYPAIGLTPEDTQIMVVRQSVAPPVGHASPIQSRCKCITPYIPPIRSLPIVLRRPRYCLLHFWLLPSHVQCGLFPWTRHYL</sequence>
<dbReference type="SMART" id="SM00248">
    <property type="entry name" value="ANK"/>
    <property type="match status" value="3"/>
</dbReference>
<keyword evidence="1" id="KW-0677">Repeat</keyword>
<dbReference type="Pfam" id="PF13857">
    <property type="entry name" value="Ank_5"/>
    <property type="match status" value="1"/>
</dbReference>
<dbReference type="PROSITE" id="PS50088">
    <property type="entry name" value="ANK_REPEAT"/>
    <property type="match status" value="1"/>
</dbReference>
<dbReference type="SUPFAM" id="SSF48403">
    <property type="entry name" value="Ankyrin repeat"/>
    <property type="match status" value="1"/>
</dbReference>
<keyword evidence="5" id="KW-1185">Reference proteome</keyword>
<reference evidence="4 5" key="1">
    <citation type="submission" date="2019-04" db="EMBL/GenBank/DDBJ databases">
        <title>Friends and foes A comparative genomics study of 23 Aspergillus species from section Flavi.</title>
        <authorList>
            <consortium name="DOE Joint Genome Institute"/>
            <person name="Kjaerbolling I."/>
            <person name="Vesth T."/>
            <person name="Frisvad J.C."/>
            <person name="Nybo J.L."/>
            <person name="Theobald S."/>
            <person name="Kildgaard S."/>
            <person name="Isbrandt T."/>
            <person name="Kuo A."/>
            <person name="Sato A."/>
            <person name="Lyhne E.K."/>
            <person name="Kogle M.E."/>
            <person name="Wiebenga A."/>
            <person name="Kun R.S."/>
            <person name="Lubbers R.J."/>
            <person name="Makela M.R."/>
            <person name="Barry K."/>
            <person name="Chovatia M."/>
            <person name="Clum A."/>
            <person name="Daum C."/>
            <person name="Haridas S."/>
            <person name="He G."/>
            <person name="LaButti K."/>
            <person name="Lipzen A."/>
            <person name="Mondo S."/>
            <person name="Riley R."/>
            <person name="Salamov A."/>
            <person name="Simmons B.A."/>
            <person name="Magnuson J.K."/>
            <person name="Henrissat B."/>
            <person name="Mortensen U.H."/>
            <person name="Larsen T.O."/>
            <person name="Devries R.P."/>
            <person name="Grigoriev I.V."/>
            <person name="Machida M."/>
            <person name="Baker S.E."/>
            <person name="Andersen M.R."/>
        </authorList>
    </citation>
    <scope>NUCLEOTIDE SEQUENCE [LARGE SCALE GENOMIC DNA]</scope>
    <source>
        <strain evidence="4 5">CBS 151.66</strain>
    </source>
</reference>
<dbReference type="EMBL" id="ML732151">
    <property type="protein sequence ID" value="KAB8079298.1"/>
    <property type="molecule type" value="Genomic_DNA"/>
</dbReference>
<feature type="repeat" description="ANK" evidence="3">
    <location>
        <begin position="151"/>
        <end position="183"/>
    </location>
</feature>
<dbReference type="OrthoDB" id="4772757at2759"/>
<dbReference type="AlphaFoldDB" id="A0A5N5XEY2"/>
<dbReference type="InterPro" id="IPR002110">
    <property type="entry name" value="Ankyrin_rpt"/>
</dbReference>
<accession>A0A5N5XEY2</accession>
<dbReference type="Gene3D" id="1.25.40.20">
    <property type="entry name" value="Ankyrin repeat-containing domain"/>
    <property type="match status" value="2"/>
</dbReference>
<dbReference type="PROSITE" id="PS50297">
    <property type="entry name" value="ANK_REP_REGION"/>
    <property type="match status" value="1"/>
</dbReference>
<evidence type="ECO:0000256" key="2">
    <source>
        <dbReference type="ARBA" id="ARBA00023043"/>
    </source>
</evidence>
<protein>
    <submittedName>
        <fullName evidence="4">Ankyrin repeat-containing domain protein</fullName>
    </submittedName>
</protein>
<dbReference type="PANTHER" id="PTHR24171">
    <property type="entry name" value="ANKYRIN REPEAT DOMAIN-CONTAINING PROTEIN 39-RELATED"/>
    <property type="match status" value="1"/>
</dbReference>
<proteinExistence type="predicted"/>
<gene>
    <name evidence="4" type="ORF">BDV29DRAFT_81645</name>
</gene>
<name>A0A5N5XEY2_9EURO</name>
<dbReference type="Proteomes" id="UP000326565">
    <property type="component" value="Unassembled WGS sequence"/>
</dbReference>
<evidence type="ECO:0000256" key="1">
    <source>
        <dbReference type="ARBA" id="ARBA00022737"/>
    </source>
</evidence>
<evidence type="ECO:0000256" key="3">
    <source>
        <dbReference type="PROSITE-ProRule" id="PRU00023"/>
    </source>
</evidence>
<dbReference type="InterPro" id="IPR036770">
    <property type="entry name" value="Ankyrin_rpt-contain_sf"/>
</dbReference>
<evidence type="ECO:0000313" key="4">
    <source>
        <dbReference type="EMBL" id="KAB8079298.1"/>
    </source>
</evidence>